<dbReference type="GO" id="GO:0016301">
    <property type="term" value="F:kinase activity"/>
    <property type="evidence" value="ECO:0007669"/>
    <property type="project" value="UniProtKB-KW"/>
</dbReference>
<evidence type="ECO:0000313" key="1">
    <source>
        <dbReference type="EMBL" id="MFC1408937.1"/>
    </source>
</evidence>
<accession>A0ABV6V5N6</accession>
<dbReference type="PANTHER" id="PTHR10285">
    <property type="entry name" value="URIDINE KINASE"/>
    <property type="match status" value="1"/>
</dbReference>
<protein>
    <submittedName>
        <fullName evidence="1">Uridine kinase</fullName>
    </submittedName>
</protein>
<name>A0ABV6V5N6_9ACTN</name>
<gene>
    <name evidence="1" type="ORF">ACEZDG_06550</name>
</gene>
<sequence>MTAESVAEGILRVAPTAGGTRLVALDGAGGSGKSTLAAAVAGRLDRCRVVHGDDFYRPMPDLEREQLDAEQGYHRYFDWERLRDQVLVPLREDRTARYQLYDWTTGQLGAWHEVAPGAVVIVEGVYTARPELAPHYHVTAFVDTPRDVCLRRVRARGENSEQWISRWRAAEDHYLRTTLPRTRVELLVQGH</sequence>
<proteinExistence type="predicted"/>
<dbReference type="SUPFAM" id="SSF52540">
    <property type="entry name" value="P-loop containing nucleoside triphosphate hydrolases"/>
    <property type="match status" value="1"/>
</dbReference>
<keyword evidence="1" id="KW-0418">Kinase</keyword>
<dbReference type="EMBL" id="JBHEZX010000002">
    <property type="protein sequence ID" value="MFC1408937.1"/>
    <property type="molecule type" value="Genomic_DNA"/>
</dbReference>
<dbReference type="InterPro" id="IPR027417">
    <property type="entry name" value="P-loop_NTPase"/>
</dbReference>
<comment type="caution">
    <text evidence="1">The sequence shown here is derived from an EMBL/GenBank/DDBJ whole genome shotgun (WGS) entry which is preliminary data.</text>
</comment>
<reference evidence="1 2" key="1">
    <citation type="submission" date="2024-09" db="EMBL/GenBank/DDBJ databases">
        <authorList>
            <person name="Lee S.D."/>
        </authorList>
    </citation>
    <scope>NUCLEOTIDE SEQUENCE [LARGE SCALE GENOMIC DNA]</scope>
    <source>
        <strain evidence="1 2">N1-1</strain>
    </source>
</reference>
<dbReference type="Proteomes" id="UP001592582">
    <property type="component" value="Unassembled WGS sequence"/>
</dbReference>
<evidence type="ECO:0000313" key="2">
    <source>
        <dbReference type="Proteomes" id="UP001592582"/>
    </source>
</evidence>
<dbReference type="InterPro" id="IPR006083">
    <property type="entry name" value="PRK/URK"/>
</dbReference>
<keyword evidence="1" id="KW-0808">Transferase</keyword>
<dbReference type="Pfam" id="PF00485">
    <property type="entry name" value="PRK"/>
    <property type="match status" value="1"/>
</dbReference>
<dbReference type="Gene3D" id="3.40.50.300">
    <property type="entry name" value="P-loop containing nucleotide triphosphate hydrolases"/>
    <property type="match status" value="1"/>
</dbReference>
<keyword evidence="2" id="KW-1185">Reference proteome</keyword>
<organism evidence="1 2">
    <name type="scientific">Streptacidiphilus alkalitolerans</name>
    <dbReference type="NCBI Taxonomy" id="3342712"/>
    <lineage>
        <taxon>Bacteria</taxon>
        <taxon>Bacillati</taxon>
        <taxon>Actinomycetota</taxon>
        <taxon>Actinomycetes</taxon>
        <taxon>Kitasatosporales</taxon>
        <taxon>Streptomycetaceae</taxon>
        <taxon>Streptacidiphilus</taxon>
    </lineage>
</organism>